<keyword evidence="4 6" id="KW-1133">Transmembrane helix</keyword>
<keyword evidence="9" id="KW-1185">Reference proteome</keyword>
<feature type="transmembrane region" description="Helical" evidence="6">
    <location>
        <begin position="136"/>
        <end position="155"/>
    </location>
</feature>
<dbReference type="RefSeq" id="WP_015852507.1">
    <property type="nucleotide sequence ID" value="NC_012881.1"/>
</dbReference>
<dbReference type="PANTHER" id="PTHR12677">
    <property type="entry name" value="GOLGI APPARATUS MEMBRANE PROTEIN TVP38-RELATED"/>
    <property type="match status" value="1"/>
</dbReference>
<keyword evidence="3 6" id="KW-0812">Transmembrane</keyword>
<keyword evidence="5 6" id="KW-0472">Membrane</keyword>
<dbReference type="AlphaFoldDB" id="C6BYT4"/>
<comment type="subcellular location">
    <subcellularLocation>
        <location evidence="1 6">Cell membrane</location>
        <topology evidence="1 6">Multi-pass membrane protein</topology>
    </subcellularLocation>
</comment>
<dbReference type="Pfam" id="PF09335">
    <property type="entry name" value="VTT_dom"/>
    <property type="match status" value="1"/>
</dbReference>
<feature type="transmembrane region" description="Helical" evidence="6">
    <location>
        <begin position="162"/>
        <end position="180"/>
    </location>
</feature>
<dbReference type="HOGENOM" id="CLU_038944_7_1_7"/>
<accession>C6BYT4</accession>
<feature type="transmembrane region" description="Helical" evidence="6">
    <location>
        <begin position="200"/>
        <end position="218"/>
    </location>
</feature>
<dbReference type="Proteomes" id="UP000002601">
    <property type="component" value="Chromosome"/>
</dbReference>
<evidence type="ECO:0000313" key="9">
    <source>
        <dbReference type="Proteomes" id="UP000002601"/>
    </source>
</evidence>
<proteinExistence type="inferred from homology"/>
<dbReference type="EMBL" id="CP001649">
    <property type="protein sequence ID" value="ACS80691.1"/>
    <property type="molecule type" value="Genomic_DNA"/>
</dbReference>
<keyword evidence="2 6" id="KW-1003">Cell membrane</keyword>
<dbReference type="PANTHER" id="PTHR12677:SF59">
    <property type="entry name" value="GOLGI APPARATUS MEMBRANE PROTEIN TVP38-RELATED"/>
    <property type="match status" value="1"/>
</dbReference>
<name>C6BYT4_MARSD</name>
<sequence>MHSEKSHSKKLILHGAVVMAFVGILSFAIEHYGEGHLSALTAWIDDSGNFAPVLFMLINVIGMVLVIPQTLFTVVAGVLFGAVKGTAMCLASMAVGSSLSFFLGRFVLRGRVFKKFRNDPNFMKMEMLSRKHPLKVLALSRIVPVVPYSIANYLWAATGVRFLPFLIMSVVCLIPETVFLTAGGHLLSAGVRMGTVNWEMVAVLAAAAVLIVLLVRAVKRSLEQG</sequence>
<protein>
    <recommendedName>
        <fullName evidence="6">TVP38/TMEM64 family membrane protein</fullName>
    </recommendedName>
</protein>
<feature type="transmembrane region" description="Helical" evidence="6">
    <location>
        <begin position="53"/>
        <end position="80"/>
    </location>
</feature>
<comment type="similarity">
    <text evidence="6">Belongs to the TVP38/TMEM64 family.</text>
</comment>
<evidence type="ECO:0000256" key="3">
    <source>
        <dbReference type="ARBA" id="ARBA00022692"/>
    </source>
</evidence>
<evidence type="ECO:0000256" key="2">
    <source>
        <dbReference type="ARBA" id="ARBA00022475"/>
    </source>
</evidence>
<dbReference type="GO" id="GO:0005886">
    <property type="term" value="C:plasma membrane"/>
    <property type="evidence" value="ECO:0007669"/>
    <property type="project" value="UniProtKB-SubCell"/>
</dbReference>
<dbReference type="KEGG" id="dsa:Desal_2637"/>
<reference evidence="8 9" key="1">
    <citation type="submission" date="2009-06" db="EMBL/GenBank/DDBJ databases">
        <title>Complete sequence of Desulfovibrio salexigens DSM 2638.</title>
        <authorList>
            <consortium name="US DOE Joint Genome Institute"/>
            <person name="Lucas S."/>
            <person name="Copeland A."/>
            <person name="Lapidus A."/>
            <person name="Glavina del Rio T."/>
            <person name="Tice H."/>
            <person name="Bruce D."/>
            <person name="Goodwin L."/>
            <person name="Pitluck S."/>
            <person name="Munk A.C."/>
            <person name="Brettin T."/>
            <person name="Detter J.C."/>
            <person name="Han C."/>
            <person name="Tapia R."/>
            <person name="Larimer F."/>
            <person name="Land M."/>
            <person name="Hauser L."/>
            <person name="Kyrpides N."/>
            <person name="Anderson I."/>
            <person name="Wall J.D."/>
            <person name="Arkin A.P."/>
            <person name="Dehal P."/>
            <person name="Chivian D."/>
            <person name="Giles B."/>
            <person name="Hazen T.C."/>
        </authorList>
    </citation>
    <scope>NUCLEOTIDE SEQUENCE [LARGE SCALE GENOMIC DNA]</scope>
    <source>
        <strain evidence="9">ATCC 14822 / DSM 2638 / NCIMB 8403 / VKM B-1763</strain>
    </source>
</reference>
<dbReference type="OrthoDB" id="9779114at2"/>
<dbReference type="InterPro" id="IPR015414">
    <property type="entry name" value="TMEM64"/>
</dbReference>
<organism evidence="8 9">
    <name type="scientific">Maridesulfovibrio salexigens (strain ATCC 14822 / DSM 2638 / NCIMB 8403 / VKM B-1763)</name>
    <name type="common">Desulfovibrio salexigens</name>
    <dbReference type="NCBI Taxonomy" id="526222"/>
    <lineage>
        <taxon>Bacteria</taxon>
        <taxon>Pseudomonadati</taxon>
        <taxon>Thermodesulfobacteriota</taxon>
        <taxon>Desulfovibrionia</taxon>
        <taxon>Desulfovibrionales</taxon>
        <taxon>Desulfovibrionaceae</taxon>
        <taxon>Maridesulfovibrio</taxon>
    </lineage>
</organism>
<evidence type="ECO:0000256" key="5">
    <source>
        <dbReference type="ARBA" id="ARBA00023136"/>
    </source>
</evidence>
<evidence type="ECO:0000256" key="4">
    <source>
        <dbReference type="ARBA" id="ARBA00022989"/>
    </source>
</evidence>
<evidence type="ECO:0000259" key="7">
    <source>
        <dbReference type="Pfam" id="PF09335"/>
    </source>
</evidence>
<evidence type="ECO:0000256" key="6">
    <source>
        <dbReference type="RuleBase" id="RU366058"/>
    </source>
</evidence>
<dbReference type="eggNOG" id="COG0398">
    <property type="taxonomic scope" value="Bacteria"/>
</dbReference>
<dbReference type="STRING" id="526222.Desal_2637"/>
<feature type="transmembrane region" description="Helical" evidence="6">
    <location>
        <begin position="12"/>
        <end position="33"/>
    </location>
</feature>
<gene>
    <name evidence="8" type="ordered locus">Desal_2637</name>
</gene>
<evidence type="ECO:0000256" key="1">
    <source>
        <dbReference type="ARBA" id="ARBA00004651"/>
    </source>
</evidence>
<feature type="domain" description="VTT" evidence="7">
    <location>
        <begin position="67"/>
        <end position="185"/>
    </location>
</feature>
<evidence type="ECO:0000313" key="8">
    <source>
        <dbReference type="EMBL" id="ACS80691.1"/>
    </source>
</evidence>
<dbReference type="InterPro" id="IPR032816">
    <property type="entry name" value="VTT_dom"/>
</dbReference>